<comment type="caution">
    <text evidence="2">The sequence shown here is derived from an EMBL/GenBank/DDBJ whole genome shotgun (WGS) entry which is preliminary data.</text>
</comment>
<dbReference type="AlphaFoldDB" id="A0A9P4PVR7"/>
<gene>
    <name evidence="2" type="ORF">P171DRAFT_136270</name>
</gene>
<proteinExistence type="predicted"/>
<evidence type="ECO:0000256" key="1">
    <source>
        <dbReference type="SAM" id="Phobius"/>
    </source>
</evidence>
<evidence type="ECO:0000313" key="3">
    <source>
        <dbReference type="Proteomes" id="UP000799764"/>
    </source>
</evidence>
<reference evidence="2" key="1">
    <citation type="journal article" date="2020" name="Stud. Mycol.">
        <title>101 Dothideomycetes genomes: a test case for predicting lifestyles and emergence of pathogens.</title>
        <authorList>
            <person name="Haridas S."/>
            <person name="Albert R."/>
            <person name="Binder M."/>
            <person name="Bloem J."/>
            <person name="Labutti K."/>
            <person name="Salamov A."/>
            <person name="Andreopoulos B."/>
            <person name="Baker S."/>
            <person name="Barry K."/>
            <person name="Bills G."/>
            <person name="Bluhm B."/>
            <person name="Cannon C."/>
            <person name="Castanera R."/>
            <person name="Culley D."/>
            <person name="Daum C."/>
            <person name="Ezra D."/>
            <person name="Gonzalez J."/>
            <person name="Henrissat B."/>
            <person name="Kuo A."/>
            <person name="Liang C."/>
            <person name="Lipzen A."/>
            <person name="Lutzoni F."/>
            <person name="Magnuson J."/>
            <person name="Mondo S."/>
            <person name="Nolan M."/>
            <person name="Ohm R."/>
            <person name="Pangilinan J."/>
            <person name="Park H.-J."/>
            <person name="Ramirez L."/>
            <person name="Alfaro M."/>
            <person name="Sun H."/>
            <person name="Tritt A."/>
            <person name="Yoshinaga Y."/>
            <person name="Zwiers L.-H."/>
            <person name="Turgeon B."/>
            <person name="Goodwin S."/>
            <person name="Spatafora J."/>
            <person name="Crous P."/>
            <person name="Grigoriev I."/>
        </authorList>
    </citation>
    <scope>NUCLEOTIDE SEQUENCE</scope>
    <source>
        <strain evidence="2">CBS 690.94</strain>
    </source>
</reference>
<sequence>MSVIATAVRLTPIGFVLNTILISILLSQVSIREGAFITNHPSLTSICVYGNRSSLGICF</sequence>
<accession>A0A9P4PVR7</accession>
<organism evidence="2 3">
    <name type="scientific">Karstenula rhodostoma CBS 690.94</name>
    <dbReference type="NCBI Taxonomy" id="1392251"/>
    <lineage>
        <taxon>Eukaryota</taxon>
        <taxon>Fungi</taxon>
        <taxon>Dikarya</taxon>
        <taxon>Ascomycota</taxon>
        <taxon>Pezizomycotina</taxon>
        <taxon>Dothideomycetes</taxon>
        <taxon>Pleosporomycetidae</taxon>
        <taxon>Pleosporales</taxon>
        <taxon>Massarineae</taxon>
        <taxon>Didymosphaeriaceae</taxon>
        <taxon>Karstenula</taxon>
    </lineage>
</organism>
<keyword evidence="3" id="KW-1185">Reference proteome</keyword>
<name>A0A9P4PVR7_9PLEO</name>
<protein>
    <submittedName>
        <fullName evidence="2">Uncharacterized protein</fullName>
    </submittedName>
</protein>
<keyword evidence="1" id="KW-0472">Membrane</keyword>
<evidence type="ECO:0000313" key="2">
    <source>
        <dbReference type="EMBL" id="KAF2450223.1"/>
    </source>
</evidence>
<feature type="transmembrane region" description="Helical" evidence="1">
    <location>
        <begin position="6"/>
        <end position="26"/>
    </location>
</feature>
<keyword evidence="1" id="KW-1133">Transmembrane helix</keyword>
<keyword evidence="1" id="KW-0812">Transmembrane</keyword>
<dbReference type="Proteomes" id="UP000799764">
    <property type="component" value="Unassembled WGS sequence"/>
</dbReference>
<dbReference type="EMBL" id="MU001493">
    <property type="protein sequence ID" value="KAF2450223.1"/>
    <property type="molecule type" value="Genomic_DNA"/>
</dbReference>